<comment type="caution">
    <text evidence="5">The sequence shown here is derived from an EMBL/GenBank/DDBJ whole genome shotgun (WGS) entry which is preliminary data.</text>
</comment>
<reference evidence="5 6" key="1">
    <citation type="submission" date="2024-07" db="EMBL/GenBank/DDBJ databases">
        <title>Active virus-host system and metabolic interactions in a Lokiarchaeon culture.</title>
        <authorList>
            <person name="Ponce Toledo R.I."/>
            <person name="Rodrigues Oliveira T."/>
            <person name="Schleper C."/>
        </authorList>
    </citation>
    <scope>NUCLEOTIDE SEQUENCE [LARGE SCALE GENOMIC DNA]</scope>
    <source>
        <strain evidence="5 6">B35</strain>
    </source>
</reference>
<keyword evidence="3" id="KW-0902">Two-component regulatory system</keyword>
<dbReference type="PANTHER" id="PTHR24421">
    <property type="entry name" value="NITRATE/NITRITE SENSOR PROTEIN NARX-RELATED"/>
    <property type="match status" value="1"/>
</dbReference>
<organism evidence="5 6">
    <name type="scientific">Halodesulfovibrio aestuarii</name>
    <dbReference type="NCBI Taxonomy" id="126333"/>
    <lineage>
        <taxon>Bacteria</taxon>
        <taxon>Pseudomonadati</taxon>
        <taxon>Thermodesulfobacteriota</taxon>
        <taxon>Desulfovibrionia</taxon>
        <taxon>Desulfovibrionales</taxon>
        <taxon>Desulfovibrionaceae</taxon>
        <taxon>Halodesulfovibrio</taxon>
    </lineage>
</organism>
<protein>
    <submittedName>
        <fullName evidence="5">Histidine kinase</fullName>
    </submittedName>
</protein>
<evidence type="ECO:0000313" key="6">
    <source>
        <dbReference type="Proteomes" id="UP001568358"/>
    </source>
</evidence>
<accession>A0ABV4JX30</accession>
<dbReference type="Pfam" id="PF07730">
    <property type="entry name" value="HisKA_3"/>
    <property type="match status" value="1"/>
</dbReference>
<dbReference type="SUPFAM" id="SSF55781">
    <property type="entry name" value="GAF domain-like"/>
    <property type="match status" value="2"/>
</dbReference>
<dbReference type="SMART" id="SM00387">
    <property type="entry name" value="HATPase_c"/>
    <property type="match status" value="1"/>
</dbReference>
<sequence length="685" mass="75355">MMDTNTLLQHAAAAIRAQKDSATIELADLFLKRLPQWHSKGNYPELITHFSYFIELICSCMHDNTLAPLAKFFAASAKEKVEQGVQLADILEGIMLGKLCLSAAIVRQLPSDKERENILAAVDLLYVDINKITGAKYSKLLTQQRDAEHERTKLLLEATRSITNFTDSQAALEHLAQVISETLSQGFCIIFLRNTGTQGLAPQASWGHVSEEYKRCFDGVRLCPEGSTITAIGGKSFGICALNSESFAIAQDIPRQIISENMAMFPIYSNTNCLHGIAMVGSAVPDYIIAPKQKELIEGILHTVSATIELAASVKEKERQLKESESLRRVSNLLLHHPETKIHDVHTVICNEARSIVQGTGSSILLKDGEYLRHSCGTGFPQPPISTFPIATSKYGEILQQGNATIIKDVQKEIPEDQRSDKIRTMLVVPLIECGKPIGLLLISNKESGFDFIDKNIMELFASQASMALRNATLAEQSDKLVVAEERQRLGRELHDSVTQALYAVTLCADAASRSMSLGKEKVATEQLHALRGMAQQAMRDMRSLIFDLHPPELKNEGLVGAIQARMNSVEIRSGLNANIIVDGTERRLAHSTEEEMFRIAIEALSNATKHSHAHNVSVSLAYKPDYVSMSITDDGKGFALDQLPTGGMGLRNIRERANKLYATLQIDSTKNNGTIISLVVPVNC</sequence>
<dbReference type="GO" id="GO:0016301">
    <property type="term" value="F:kinase activity"/>
    <property type="evidence" value="ECO:0007669"/>
    <property type="project" value="UniProtKB-KW"/>
</dbReference>
<keyword evidence="6" id="KW-1185">Reference proteome</keyword>
<dbReference type="InterPro" id="IPR005467">
    <property type="entry name" value="His_kinase_dom"/>
</dbReference>
<dbReference type="Proteomes" id="UP001568358">
    <property type="component" value="Unassembled WGS sequence"/>
</dbReference>
<dbReference type="Pfam" id="PF13185">
    <property type="entry name" value="GAF_2"/>
    <property type="match status" value="1"/>
</dbReference>
<evidence type="ECO:0000313" key="5">
    <source>
        <dbReference type="EMBL" id="MEZ6854053.1"/>
    </source>
</evidence>
<name>A0ABV4JX30_9BACT</name>
<keyword evidence="1" id="KW-0808">Transferase</keyword>
<dbReference type="SMART" id="SM00065">
    <property type="entry name" value="GAF"/>
    <property type="match status" value="1"/>
</dbReference>
<dbReference type="RefSeq" id="WP_371150662.1">
    <property type="nucleotide sequence ID" value="NZ_JBFSOO010000008.1"/>
</dbReference>
<dbReference type="SUPFAM" id="SSF55874">
    <property type="entry name" value="ATPase domain of HSP90 chaperone/DNA topoisomerase II/histidine kinase"/>
    <property type="match status" value="1"/>
</dbReference>
<dbReference type="InterPro" id="IPR011712">
    <property type="entry name" value="Sig_transdc_His_kin_sub3_dim/P"/>
</dbReference>
<dbReference type="InterPro" id="IPR036890">
    <property type="entry name" value="HATPase_C_sf"/>
</dbReference>
<dbReference type="InterPro" id="IPR003594">
    <property type="entry name" value="HATPase_dom"/>
</dbReference>
<feature type="domain" description="Histidine kinase" evidence="4">
    <location>
        <begin position="489"/>
        <end position="685"/>
    </location>
</feature>
<evidence type="ECO:0000256" key="3">
    <source>
        <dbReference type="ARBA" id="ARBA00023012"/>
    </source>
</evidence>
<gene>
    <name evidence="5" type="ORF">AB2Z07_11020</name>
</gene>
<proteinExistence type="predicted"/>
<dbReference type="PROSITE" id="PS50109">
    <property type="entry name" value="HIS_KIN"/>
    <property type="match status" value="1"/>
</dbReference>
<dbReference type="CDD" id="cd16917">
    <property type="entry name" value="HATPase_UhpB-NarQ-NarX-like"/>
    <property type="match status" value="1"/>
</dbReference>
<dbReference type="InterPro" id="IPR029016">
    <property type="entry name" value="GAF-like_dom_sf"/>
</dbReference>
<dbReference type="InterPro" id="IPR003018">
    <property type="entry name" value="GAF"/>
</dbReference>
<evidence type="ECO:0000259" key="4">
    <source>
        <dbReference type="PROSITE" id="PS50109"/>
    </source>
</evidence>
<keyword evidence="2 5" id="KW-0418">Kinase</keyword>
<dbReference type="Gene3D" id="3.30.450.40">
    <property type="match status" value="2"/>
</dbReference>
<dbReference type="Pfam" id="PF02518">
    <property type="entry name" value="HATPase_c"/>
    <property type="match status" value="1"/>
</dbReference>
<dbReference type="PANTHER" id="PTHR24421:SF61">
    <property type="entry name" value="OXYGEN SENSOR HISTIDINE KINASE NREB"/>
    <property type="match status" value="1"/>
</dbReference>
<dbReference type="Gene3D" id="3.30.565.10">
    <property type="entry name" value="Histidine kinase-like ATPase, C-terminal domain"/>
    <property type="match status" value="1"/>
</dbReference>
<evidence type="ECO:0000256" key="2">
    <source>
        <dbReference type="ARBA" id="ARBA00022777"/>
    </source>
</evidence>
<evidence type="ECO:0000256" key="1">
    <source>
        <dbReference type="ARBA" id="ARBA00022679"/>
    </source>
</evidence>
<dbReference type="InterPro" id="IPR050482">
    <property type="entry name" value="Sensor_HK_TwoCompSys"/>
</dbReference>
<dbReference type="Gene3D" id="1.20.5.1930">
    <property type="match status" value="1"/>
</dbReference>
<dbReference type="EMBL" id="JBFSOO010000008">
    <property type="protein sequence ID" value="MEZ6854053.1"/>
    <property type="molecule type" value="Genomic_DNA"/>
</dbReference>